<feature type="compositionally biased region" description="Basic and acidic residues" evidence="1">
    <location>
        <begin position="236"/>
        <end position="249"/>
    </location>
</feature>
<reference evidence="3" key="1">
    <citation type="submission" date="2015-04" db="UniProtKB">
        <authorList>
            <consortium name="EnsemblPlants"/>
        </authorList>
    </citation>
    <scope>IDENTIFICATION</scope>
</reference>
<dbReference type="AlphaFoldDB" id="A0A0E0M7F8"/>
<keyword evidence="2" id="KW-0812">Transmembrane</keyword>
<feature type="region of interest" description="Disordered" evidence="1">
    <location>
        <begin position="221"/>
        <end position="264"/>
    </location>
</feature>
<dbReference type="Gramene" id="OPUNC10G07950.1">
    <property type="protein sequence ID" value="OPUNC10G07950.1"/>
    <property type="gene ID" value="OPUNC10G07950"/>
</dbReference>
<feature type="region of interest" description="Disordered" evidence="1">
    <location>
        <begin position="113"/>
        <end position="142"/>
    </location>
</feature>
<evidence type="ECO:0000313" key="4">
    <source>
        <dbReference type="Proteomes" id="UP000026962"/>
    </source>
</evidence>
<organism evidence="3">
    <name type="scientific">Oryza punctata</name>
    <name type="common">Red rice</name>
    <dbReference type="NCBI Taxonomy" id="4537"/>
    <lineage>
        <taxon>Eukaryota</taxon>
        <taxon>Viridiplantae</taxon>
        <taxon>Streptophyta</taxon>
        <taxon>Embryophyta</taxon>
        <taxon>Tracheophyta</taxon>
        <taxon>Spermatophyta</taxon>
        <taxon>Magnoliopsida</taxon>
        <taxon>Liliopsida</taxon>
        <taxon>Poales</taxon>
        <taxon>Poaceae</taxon>
        <taxon>BOP clade</taxon>
        <taxon>Oryzoideae</taxon>
        <taxon>Oryzeae</taxon>
        <taxon>Oryzinae</taxon>
        <taxon>Oryza</taxon>
    </lineage>
</organism>
<reference evidence="3" key="2">
    <citation type="submission" date="2018-05" db="EMBL/GenBank/DDBJ databases">
        <title>OpunRS2 (Oryza punctata Reference Sequence Version 2).</title>
        <authorList>
            <person name="Zhang J."/>
            <person name="Kudrna D."/>
            <person name="Lee S."/>
            <person name="Talag J."/>
            <person name="Welchert J."/>
            <person name="Wing R.A."/>
        </authorList>
    </citation>
    <scope>NUCLEOTIDE SEQUENCE [LARGE SCALE GENOMIC DNA]</scope>
</reference>
<evidence type="ECO:0000256" key="1">
    <source>
        <dbReference type="SAM" id="MobiDB-lite"/>
    </source>
</evidence>
<proteinExistence type="predicted"/>
<dbReference type="EnsemblPlants" id="OPUNC10G07950.1">
    <property type="protein sequence ID" value="OPUNC10G07950.1"/>
    <property type="gene ID" value="OPUNC10G07950"/>
</dbReference>
<keyword evidence="2" id="KW-0472">Membrane</keyword>
<feature type="transmembrane region" description="Helical" evidence="2">
    <location>
        <begin position="12"/>
        <end position="33"/>
    </location>
</feature>
<dbReference type="Proteomes" id="UP000026962">
    <property type="component" value="Chromosome 10"/>
</dbReference>
<sequence length="287" mass="31280">MAPGPGEFNYLLLLGLAIIQILFLDLHILFPLLKDGFLTIYHFYLRGIPTWQLMVKNGVEPTGGTSPNAPARCYHVGITPHSWEAEVEAWALVAVNENDASCVLGDNGDEARDGVGLDRTSAEGWDERSGGRGDGATAEDPIFGTKVPVTENHGVDQVQEDIDIPVESNDVDTMQEDLLNEIYNKAADVIHGGYNHFNLAYLSTGYTTEESVTLQEPQISAVGGRAEETTPAMAPKEAKTQDDPPREAQDQPGKIQLTEEQRARMEANRLRALERAAAARSRASQPA</sequence>
<dbReference type="HOGENOM" id="CLU_971084_0_0_1"/>
<evidence type="ECO:0000256" key="2">
    <source>
        <dbReference type="SAM" id="Phobius"/>
    </source>
</evidence>
<keyword evidence="4" id="KW-1185">Reference proteome</keyword>
<protein>
    <submittedName>
        <fullName evidence="3">Uncharacterized protein</fullName>
    </submittedName>
</protein>
<name>A0A0E0M7F8_ORYPU</name>
<keyword evidence="2" id="KW-1133">Transmembrane helix</keyword>
<evidence type="ECO:0000313" key="3">
    <source>
        <dbReference type="EnsemblPlants" id="OPUNC10G07950.1"/>
    </source>
</evidence>
<accession>A0A0E0M7F8</accession>
<dbReference type="STRING" id="4537.A0A0E0M7F8"/>